<dbReference type="STRING" id="68775.A0A5C3LXP4"/>
<dbReference type="NCBIfam" id="TIGR00800">
    <property type="entry name" value="ncs1"/>
    <property type="match status" value="1"/>
</dbReference>
<sequence length="547" mass="60757">MGLLQKLEVPHAPNLSYTQLFLTNDDLAPVGPSYRKWRSINFIAFWIADSFNVNTWMIVSSMVQLGLSWWQAWVCVWIGYGFVAPFICLNARPGAVYHITFPVVARASFGLYGSLWCTFNRGAMACIWYGVQAWIGGTCMKVMLRAMWPSIQDLPNSMPESSGTNTRDFLCFFLFWLISLPAIWFPIHKIRHLFTLKSIVTPIAGLIFFVWCIVKAKGVGPIISRPSTVHGSDLGWKMVVSLMSCISNMATLVTNAPDFASRATSVKAAMLPQLISVPLAFSLVSFVGIIVSSSSETLYGEPIWSPIDLLDRFLDGSPSGATRFGVWYIAFSFIIAQLGTNISANSISAGCDLTALFPRFINIRRGGYIAAIVGICMLPWNLLKDSNSFTSYLSAYSVFLSSIAGVMITEYYFIRRGHYNVADLYNPRSDGWYWYTYGINFRAYAAYIAGILINVVGFAGATGRTVPLAATRIYQMSFFTGFGVSALVYYLLNLAFPVRGYNKKFEEIDVSNYAYGDEHDSDVASATGSDIKEKNLADVKSSQVYES</sequence>
<evidence type="ECO:0000256" key="4">
    <source>
        <dbReference type="ARBA" id="ARBA00022989"/>
    </source>
</evidence>
<feature type="transmembrane region" description="Helical" evidence="6">
    <location>
        <begin position="273"/>
        <end position="291"/>
    </location>
</feature>
<feature type="transmembrane region" description="Helical" evidence="6">
    <location>
        <begin position="234"/>
        <end position="253"/>
    </location>
</feature>
<feature type="transmembrane region" description="Helical" evidence="6">
    <location>
        <begin position="395"/>
        <end position="414"/>
    </location>
</feature>
<dbReference type="AlphaFoldDB" id="A0A5C3LXP4"/>
<accession>A0A5C3LXP4</accession>
<keyword evidence="8" id="KW-1185">Reference proteome</keyword>
<feature type="transmembrane region" description="Helical" evidence="6">
    <location>
        <begin position="473"/>
        <end position="496"/>
    </location>
</feature>
<evidence type="ECO:0000256" key="3">
    <source>
        <dbReference type="ARBA" id="ARBA00022692"/>
    </source>
</evidence>
<dbReference type="InterPro" id="IPR001248">
    <property type="entry name" value="Pur-cyt_permease"/>
</dbReference>
<feature type="transmembrane region" description="Helical" evidence="6">
    <location>
        <begin position="366"/>
        <end position="383"/>
    </location>
</feature>
<feature type="transmembrane region" description="Helical" evidence="6">
    <location>
        <begin position="169"/>
        <end position="187"/>
    </location>
</feature>
<feature type="transmembrane region" description="Helical" evidence="6">
    <location>
        <begin position="42"/>
        <end position="63"/>
    </location>
</feature>
<evidence type="ECO:0000256" key="1">
    <source>
        <dbReference type="ARBA" id="ARBA00004141"/>
    </source>
</evidence>
<proteinExistence type="inferred from homology"/>
<dbReference type="GO" id="GO:0005886">
    <property type="term" value="C:plasma membrane"/>
    <property type="evidence" value="ECO:0007669"/>
    <property type="project" value="TreeGrafter"/>
</dbReference>
<evidence type="ECO:0000256" key="6">
    <source>
        <dbReference type="SAM" id="Phobius"/>
    </source>
</evidence>
<dbReference type="Pfam" id="PF02133">
    <property type="entry name" value="Transp_cyt_pur"/>
    <property type="match status" value="1"/>
</dbReference>
<evidence type="ECO:0000313" key="7">
    <source>
        <dbReference type="EMBL" id="TFK38009.1"/>
    </source>
</evidence>
<dbReference type="PANTHER" id="PTHR30618:SF2">
    <property type="entry name" value="ALLANTOIN PERMEASE-RELATED"/>
    <property type="match status" value="1"/>
</dbReference>
<dbReference type="InterPro" id="IPR045225">
    <property type="entry name" value="Uracil/uridine/allantoin_perm"/>
</dbReference>
<reference evidence="7 8" key="1">
    <citation type="journal article" date="2019" name="Nat. Ecol. Evol.">
        <title>Megaphylogeny resolves global patterns of mushroom evolution.</title>
        <authorList>
            <person name="Varga T."/>
            <person name="Krizsan K."/>
            <person name="Foldi C."/>
            <person name="Dima B."/>
            <person name="Sanchez-Garcia M."/>
            <person name="Sanchez-Ramirez S."/>
            <person name="Szollosi G.J."/>
            <person name="Szarkandi J.G."/>
            <person name="Papp V."/>
            <person name="Albert L."/>
            <person name="Andreopoulos W."/>
            <person name="Angelini C."/>
            <person name="Antonin V."/>
            <person name="Barry K.W."/>
            <person name="Bougher N.L."/>
            <person name="Buchanan P."/>
            <person name="Buyck B."/>
            <person name="Bense V."/>
            <person name="Catcheside P."/>
            <person name="Chovatia M."/>
            <person name="Cooper J."/>
            <person name="Damon W."/>
            <person name="Desjardin D."/>
            <person name="Finy P."/>
            <person name="Geml J."/>
            <person name="Haridas S."/>
            <person name="Hughes K."/>
            <person name="Justo A."/>
            <person name="Karasinski D."/>
            <person name="Kautmanova I."/>
            <person name="Kiss B."/>
            <person name="Kocsube S."/>
            <person name="Kotiranta H."/>
            <person name="LaButti K.M."/>
            <person name="Lechner B.E."/>
            <person name="Liimatainen K."/>
            <person name="Lipzen A."/>
            <person name="Lukacs Z."/>
            <person name="Mihaltcheva S."/>
            <person name="Morgado L.N."/>
            <person name="Niskanen T."/>
            <person name="Noordeloos M.E."/>
            <person name="Ohm R.A."/>
            <person name="Ortiz-Santana B."/>
            <person name="Ovrebo C."/>
            <person name="Racz N."/>
            <person name="Riley R."/>
            <person name="Savchenko A."/>
            <person name="Shiryaev A."/>
            <person name="Soop K."/>
            <person name="Spirin V."/>
            <person name="Szebenyi C."/>
            <person name="Tomsovsky M."/>
            <person name="Tulloss R.E."/>
            <person name="Uehling J."/>
            <person name="Grigoriev I.V."/>
            <person name="Vagvolgyi C."/>
            <person name="Papp T."/>
            <person name="Martin F.M."/>
            <person name="Miettinen O."/>
            <person name="Hibbett D.S."/>
            <person name="Nagy L.G."/>
        </authorList>
    </citation>
    <scope>NUCLEOTIDE SEQUENCE [LARGE SCALE GENOMIC DNA]</scope>
    <source>
        <strain evidence="7 8">CBS 166.37</strain>
    </source>
</reference>
<name>A0A5C3LXP4_9AGAR</name>
<evidence type="ECO:0000256" key="5">
    <source>
        <dbReference type="ARBA" id="ARBA00023136"/>
    </source>
</evidence>
<organism evidence="7 8">
    <name type="scientific">Crucibulum laeve</name>
    <dbReference type="NCBI Taxonomy" id="68775"/>
    <lineage>
        <taxon>Eukaryota</taxon>
        <taxon>Fungi</taxon>
        <taxon>Dikarya</taxon>
        <taxon>Basidiomycota</taxon>
        <taxon>Agaricomycotina</taxon>
        <taxon>Agaricomycetes</taxon>
        <taxon>Agaricomycetidae</taxon>
        <taxon>Agaricales</taxon>
        <taxon>Agaricineae</taxon>
        <taxon>Nidulariaceae</taxon>
        <taxon>Crucibulum</taxon>
    </lineage>
</organism>
<evidence type="ECO:0000256" key="2">
    <source>
        <dbReference type="ARBA" id="ARBA00008974"/>
    </source>
</evidence>
<feature type="transmembrane region" description="Helical" evidence="6">
    <location>
        <begin position="127"/>
        <end position="148"/>
    </location>
</feature>
<dbReference type="GO" id="GO:0015205">
    <property type="term" value="F:nucleobase transmembrane transporter activity"/>
    <property type="evidence" value="ECO:0007669"/>
    <property type="project" value="TreeGrafter"/>
</dbReference>
<dbReference type="OrthoDB" id="2018619at2759"/>
<comment type="subcellular location">
    <subcellularLocation>
        <location evidence="1">Membrane</location>
        <topology evidence="1">Multi-pass membrane protein</topology>
    </subcellularLocation>
</comment>
<dbReference type="Gene3D" id="1.10.4160.10">
    <property type="entry name" value="Hydantoin permease"/>
    <property type="match status" value="1"/>
</dbReference>
<gene>
    <name evidence="7" type="ORF">BDQ12DRAFT_684506</name>
</gene>
<feature type="transmembrane region" description="Helical" evidence="6">
    <location>
        <begin position="193"/>
        <end position="214"/>
    </location>
</feature>
<dbReference type="PANTHER" id="PTHR30618">
    <property type="entry name" value="NCS1 FAMILY PURINE/PYRIMIDINE TRANSPORTER"/>
    <property type="match status" value="1"/>
</dbReference>
<dbReference type="CDD" id="cd11482">
    <property type="entry name" value="SLC-NCS1sbd_NRT1-like"/>
    <property type="match status" value="1"/>
</dbReference>
<dbReference type="FunFam" id="1.10.4160.10:FF:000001">
    <property type="entry name" value="Uracil permease, putative"/>
    <property type="match status" value="1"/>
</dbReference>
<dbReference type="InterPro" id="IPR012681">
    <property type="entry name" value="NCS1"/>
</dbReference>
<comment type="similarity">
    <text evidence="2">Belongs to the purine-cytosine permease (2.A.39) family.</text>
</comment>
<keyword evidence="3 6" id="KW-0812">Transmembrane</keyword>
<feature type="transmembrane region" description="Helical" evidence="6">
    <location>
        <begin position="434"/>
        <end position="461"/>
    </location>
</feature>
<keyword evidence="5 6" id="KW-0472">Membrane</keyword>
<dbReference type="Proteomes" id="UP000308652">
    <property type="component" value="Unassembled WGS sequence"/>
</dbReference>
<feature type="transmembrane region" description="Helical" evidence="6">
    <location>
        <begin position="69"/>
        <end position="89"/>
    </location>
</feature>
<keyword evidence="4 6" id="KW-1133">Transmembrane helix</keyword>
<protein>
    <submittedName>
        <fullName evidence="7">Permease</fullName>
    </submittedName>
</protein>
<evidence type="ECO:0000313" key="8">
    <source>
        <dbReference type="Proteomes" id="UP000308652"/>
    </source>
</evidence>
<dbReference type="EMBL" id="ML213605">
    <property type="protein sequence ID" value="TFK38009.1"/>
    <property type="molecule type" value="Genomic_DNA"/>
</dbReference>